<dbReference type="Gene3D" id="3.80.10.10">
    <property type="entry name" value="Ribonuclease Inhibitor"/>
    <property type="match status" value="1"/>
</dbReference>
<dbReference type="EMBL" id="JAGKQQ010000002">
    <property type="protein sequence ID" value="MBP3960384.1"/>
    <property type="molecule type" value="Genomic_DNA"/>
</dbReference>
<comment type="caution">
    <text evidence="1">The sequence shown here is derived from an EMBL/GenBank/DDBJ whole genome shotgun (WGS) entry which is preliminary data.</text>
</comment>
<dbReference type="NCBIfam" id="TIGR02996">
    <property type="entry name" value="rpt_mate_G_obs"/>
    <property type="match status" value="1"/>
</dbReference>
<protein>
    <submittedName>
        <fullName evidence="1">TIGR02996 domain-containing protein</fullName>
    </submittedName>
</protein>
<dbReference type="InterPro" id="IPR032675">
    <property type="entry name" value="LRR_dom_sf"/>
</dbReference>
<evidence type="ECO:0000313" key="2">
    <source>
        <dbReference type="Proteomes" id="UP000676565"/>
    </source>
</evidence>
<sequence length="416" mass="47931">MSDEAALLRAIHTDPDDDTPRLVYADWLDEHGQPERAEFIRVQVELANQNDDSSDEAQKLTLREKTILEAHGTQWRVSVSPFNDGLFVRGFLEVVLVREHEDVSANFEFLHHLPALRRLHIKASLTPDLLCTIANLQCLEGLEIWSWFDPSWIKFLDPLPFWTYVYIQPFACDARGVWEEFQERRISRATRHAPDRQRLAAIRYLRGMNEDDKSLRPDRLVKSVKMWDIQTIDAEFRMLSYLPELEEIEIHRGHETVAGLRHFSSLPRLKKFVISDTVCDSLVPLMNCTMLEHLEYHSLGGAIGDDSVIGLERLTKLRHLVLCPCTWGNGFRDATLHRIGALRELRYLEIELGTRQDAETAWANRMDGQLWFASMLENSASVAALANLTNLEFLSINDDEYTGAELQQFLAGLRQH</sequence>
<organism evidence="1 2">
    <name type="scientific">Gemmata palustris</name>
    <dbReference type="NCBI Taxonomy" id="2822762"/>
    <lineage>
        <taxon>Bacteria</taxon>
        <taxon>Pseudomonadati</taxon>
        <taxon>Planctomycetota</taxon>
        <taxon>Planctomycetia</taxon>
        <taxon>Gemmatales</taxon>
        <taxon>Gemmataceae</taxon>
        <taxon>Gemmata</taxon>
    </lineage>
</organism>
<name>A0ABS5C328_9BACT</name>
<gene>
    <name evidence="1" type="ORF">J8F10_34590</name>
</gene>
<dbReference type="Proteomes" id="UP000676565">
    <property type="component" value="Unassembled WGS sequence"/>
</dbReference>
<dbReference type="InterPro" id="IPR051341">
    <property type="entry name" value="Zyg-11_UBL_adapter"/>
</dbReference>
<accession>A0ABS5C328</accession>
<reference evidence="1 2" key="1">
    <citation type="submission" date="2021-04" db="EMBL/GenBank/DDBJ databases">
        <authorList>
            <person name="Ivanova A."/>
        </authorList>
    </citation>
    <scope>NUCLEOTIDE SEQUENCE [LARGE SCALE GENOMIC DNA]</scope>
    <source>
        <strain evidence="1 2">G18</strain>
    </source>
</reference>
<evidence type="ECO:0000313" key="1">
    <source>
        <dbReference type="EMBL" id="MBP3960384.1"/>
    </source>
</evidence>
<keyword evidence="2" id="KW-1185">Reference proteome</keyword>
<dbReference type="InterPro" id="IPR014338">
    <property type="entry name" value="CHP02996_rpt-companion-dom"/>
</dbReference>
<dbReference type="PANTHER" id="PTHR12904">
    <property type="match status" value="1"/>
</dbReference>
<dbReference type="RefSeq" id="WP_210662396.1">
    <property type="nucleotide sequence ID" value="NZ_JAGKQQ010000002.1"/>
</dbReference>
<dbReference type="SUPFAM" id="SSF52047">
    <property type="entry name" value="RNI-like"/>
    <property type="match status" value="1"/>
</dbReference>
<proteinExistence type="predicted"/>
<dbReference type="PANTHER" id="PTHR12904:SF23">
    <property type="entry name" value="PROTEIN ZER-1 HOMOLOG"/>
    <property type="match status" value="1"/>
</dbReference>